<dbReference type="HOGENOM" id="CLU_903285_0_0_1"/>
<sequence length="308" mass="33693">MVHAASAVAFAVVALNAASTLAMSSYESADLMERDFDDFEIEARDFDFLDEFEARDLLDQFEERDFDDMGLDSREIQEVFEYLRDVTSTKAIASTSALPTVTQTKTWHPRATACSKSEAKAQDAARKAAKKAAKDAKKNAKVAKKLAKKQHHHDLLRLLRHHHHHSQNAKVAATTSASVSATSAPVSGSVSATSTSVSATATPTHHHHHHHKLARLAHIHPLHLHRHHKVAATPSVSANAKSAQITPAPQASNALEVSSSTHTKHGTVTIKVTTTAARPECTKRNILKKSYKATDGYFTRELEIDELD</sequence>
<protein>
    <submittedName>
        <fullName evidence="3">Uncharacterized protein</fullName>
    </submittedName>
</protein>
<evidence type="ECO:0000313" key="3">
    <source>
        <dbReference type="EMBL" id="KDR78812.1"/>
    </source>
</evidence>
<evidence type="ECO:0000256" key="2">
    <source>
        <dbReference type="SAM" id="SignalP"/>
    </source>
</evidence>
<dbReference type="OrthoDB" id="5150177at2759"/>
<feature type="compositionally biased region" description="Low complexity" evidence="1">
    <location>
        <begin position="184"/>
        <end position="203"/>
    </location>
</feature>
<gene>
    <name evidence="3" type="ORF">GALMADRAFT_224056</name>
</gene>
<dbReference type="EMBL" id="KL142374">
    <property type="protein sequence ID" value="KDR78812.1"/>
    <property type="molecule type" value="Genomic_DNA"/>
</dbReference>
<evidence type="ECO:0000256" key="1">
    <source>
        <dbReference type="SAM" id="MobiDB-lite"/>
    </source>
</evidence>
<dbReference type="Proteomes" id="UP000027222">
    <property type="component" value="Unassembled WGS sequence"/>
</dbReference>
<keyword evidence="2" id="KW-0732">Signal</keyword>
<proteinExistence type="predicted"/>
<name>A0A067T8X5_GALM3</name>
<organism evidence="3 4">
    <name type="scientific">Galerina marginata (strain CBS 339.88)</name>
    <dbReference type="NCBI Taxonomy" id="685588"/>
    <lineage>
        <taxon>Eukaryota</taxon>
        <taxon>Fungi</taxon>
        <taxon>Dikarya</taxon>
        <taxon>Basidiomycota</taxon>
        <taxon>Agaricomycotina</taxon>
        <taxon>Agaricomycetes</taxon>
        <taxon>Agaricomycetidae</taxon>
        <taxon>Agaricales</taxon>
        <taxon>Agaricineae</taxon>
        <taxon>Strophariaceae</taxon>
        <taxon>Galerina</taxon>
    </lineage>
</organism>
<feature type="region of interest" description="Disordered" evidence="1">
    <location>
        <begin position="184"/>
        <end position="214"/>
    </location>
</feature>
<dbReference type="STRING" id="685588.A0A067T8X5"/>
<accession>A0A067T8X5</accession>
<feature type="signal peptide" evidence="2">
    <location>
        <begin position="1"/>
        <end position="22"/>
    </location>
</feature>
<feature type="compositionally biased region" description="Basic residues" evidence="1">
    <location>
        <begin position="204"/>
        <end position="214"/>
    </location>
</feature>
<feature type="compositionally biased region" description="Basic and acidic residues" evidence="1">
    <location>
        <begin position="117"/>
        <end position="138"/>
    </location>
</feature>
<feature type="chain" id="PRO_5001649274" evidence="2">
    <location>
        <begin position="23"/>
        <end position="308"/>
    </location>
</feature>
<evidence type="ECO:0000313" key="4">
    <source>
        <dbReference type="Proteomes" id="UP000027222"/>
    </source>
</evidence>
<dbReference type="AlphaFoldDB" id="A0A067T8X5"/>
<keyword evidence="4" id="KW-1185">Reference proteome</keyword>
<reference evidence="4" key="1">
    <citation type="journal article" date="2014" name="Proc. Natl. Acad. Sci. U.S.A.">
        <title>Extensive sampling of basidiomycete genomes demonstrates inadequacy of the white-rot/brown-rot paradigm for wood decay fungi.</title>
        <authorList>
            <person name="Riley R."/>
            <person name="Salamov A.A."/>
            <person name="Brown D.W."/>
            <person name="Nagy L.G."/>
            <person name="Floudas D."/>
            <person name="Held B.W."/>
            <person name="Levasseur A."/>
            <person name="Lombard V."/>
            <person name="Morin E."/>
            <person name="Otillar R."/>
            <person name="Lindquist E.A."/>
            <person name="Sun H."/>
            <person name="LaButti K.M."/>
            <person name="Schmutz J."/>
            <person name="Jabbour D."/>
            <person name="Luo H."/>
            <person name="Baker S.E."/>
            <person name="Pisabarro A.G."/>
            <person name="Walton J.D."/>
            <person name="Blanchette R.A."/>
            <person name="Henrissat B."/>
            <person name="Martin F."/>
            <person name="Cullen D."/>
            <person name="Hibbett D.S."/>
            <person name="Grigoriev I.V."/>
        </authorList>
    </citation>
    <scope>NUCLEOTIDE SEQUENCE [LARGE SCALE GENOMIC DNA]</scope>
    <source>
        <strain evidence="4">CBS 339.88</strain>
    </source>
</reference>
<feature type="compositionally biased region" description="Basic residues" evidence="1">
    <location>
        <begin position="139"/>
        <end position="151"/>
    </location>
</feature>
<feature type="region of interest" description="Disordered" evidence="1">
    <location>
        <begin position="108"/>
        <end position="151"/>
    </location>
</feature>